<organism evidence="1">
    <name type="scientific">Bactrocera latifrons</name>
    <name type="common">Malaysian fruit fly</name>
    <name type="synonym">Chaetodacus latifrons</name>
    <dbReference type="NCBI Taxonomy" id="174628"/>
    <lineage>
        <taxon>Eukaryota</taxon>
        <taxon>Metazoa</taxon>
        <taxon>Ecdysozoa</taxon>
        <taxon>Arthropoda</taxon>
        <taxon>Hexapoda</taxon>
        <taxon>Insecta</taxon>
        <taxon>Pterygota</taxon>
        <taxon>Neoptera</taxon>
        <taxon>Endopterygota</taxon>
        <taxon>Diptera</taxon>
        <taxon>Brachycera</taxon>
        <taxon>Muscomorpha</taxon>
        <taxon>Tephritoidea</taxon>
        <taxon>Tephritidae</taxon>
        <taxon>Bactrocera</taxon>
        <taxon>Bactrocera</taxon>
    </lineage>
</organism>
<protein>
    <submittedName>
        <fullName evidence="1">Uncharacterized protein</fullName>
    </submittedName>
</protein>
<reference evidence="1" key="1">
    <citation type="submission" date="2015-06" db="EMBL/GenBank/DDBJ databases">
        <authorList>
            <person name="Hoefler B.C."/>
            <person name="Straight P.D."/>
        </authorList>
    </citation>
    <scope>NUCLEOTIDE SEQUENCE</scope>
</reference>
<sequence>MSGLTLPHIFLKRNFSDRLLNAYNKNILNLHRANMDIQFILDANACCSYIINYIKKSNRGVSTLLRQAMEEINDGNFSIKRKLQHIGNKFVNGSEISAPEAAYNILGLHLSEATNGEIFINTSHPNNQVRILKPRRELNALQENSTNIYVPSALDHYSQRPDQF</sequence>
<proteinExistence type="predicted"/>
<dbReference type="EMBL" id="GDHF01024761">
    <property type="protein sequence ID" value="JAI27553.1"/>
    <property type="molecule type" value="Transcribed_RNA"/>
</dbReference>
<evidence type="ECO:0000313" key="1">
    <source>
        <dbReference type="EMBL" id="JAI27553.1"/>
    </source>
</evidence>
<accession>A0A0K8UM16</accession>
<name>A0A0K8UM16_BACLA</name>
<dbReference type="InterPro" id="IPR051055">
    <property type="entry name" value="PIF1_helicase"/>
</dbReference>
<gene>
    <name evidence="1" type="ORF">c1_g1_i1</name>
</gene>
<dbReference type="AlphaFoldDB" id="A0A0K8UM16"/>
<dbReference type="PANTHER" id="PTHR47642:SF5">
    <property type="entry name" value="ATP-DEPENDENT DNA HELICASE"/>
    <property type="match status" value="1"/>
</dbReference>
<dbReference type="PANTHER" id="PTHR47642">
    <property type="entry name" value="ATP-DEPENDENT DNA HELICASE"/>
    <property type="match status" value="1"/>
</dbReference>